<dbReference type="AlphaFoldDB" id="A0A328DIP6"/>
<sequence>MRKRPPVMRLPLSKSQELVLISAARKIQSIAGQNNSSSKPFQFQFPAQAHNKVVGQVGGPNISFLRGNIQTKVFQEYKHQDPLLLRSGSRLTLLSISDSATPATDYEGAVTQFMATVSEFPSSIQQQQSPEEAVLWRRCSSKPRSQGLTSSAFRSSSREDERERQITKLGFG</sequence>
<evidence type="ECO:0000313" key="2">
    <source>
        <dbReference type="EMBL" id="RAL45090.1"/>
    </source>
</evidence>
<proteinExistence type="predicted"/>
<feature type="compositionally biased region" description="Basic and acidic residues" evidence="1">
    <location>
        <begin position="156"/>
        <end position="166"/>
    </location>
</feature>
<keyword evidence="3" id="KW-1185">Reference proteome</keyword>
<organism evidence="2 3">
    <name type="scientific">Cuscuta australis</name>
    <dbReference type="NCBI Taxonomy" id="267555"/>
    <lineage>
        <taxon>Eukaryota</taxon>
        <taxon>Viridiplantae</taxon>
        <taxon>Streptophyta</taxon>
        <taxon>Embryophyta</taxon>
        <taxon>Tracheophyta</taxon>
        <taxon>Spermatophyta</taxon>
        <taxon>Magnoliopsida</taxon>
        <taxon>eudicotyledons</taxon>
        <taxon>Gunneridae</taxon>
        <taxon>Pentapetalae</taxon>
        <taxon>asterids</taxon>
        <taxon>lamiids</taxon>
        <taxon>Solanales</taxon>
        <taxon>Convolvulaceae</taxon>
        <taxon>Cuscuteae</taxon>
        <taxon>Cuscuta</taxon>
        <taxon>Cuscuta subgen. Grammica</taxon>
        <taxon>Cuscuta sect. Cleistogrammica</taxon>
    </lineage>
</organism>
<gene>
    <name evidence="2" type="ORF">DM860_015496</name>
</gene>
<evidence type="ECO:0000256" key="1">
    <source>
        <dbReference type="SAM" id="MobiDB-lite"/>
    </source>
</evidence>
<protein>
    <submittedName>
        <fullName evidence="2">Uncharacterized protein</fullName>
    </submittedName>
</protein>
<dbReference type="EMBL" id="NQVE01000140">
    <property type="protein sequence ID" value="RAL45090.1"/>
    <property type="molecule type" value="Genomic_DNA"/>
</dbReference>
<dbReference type="Proteomes" id="UP000249390">
    <property type="component" value="Unassembled WGS sequence"/>
</dbReference>
<accession>A0A328DIP6</accession>
<evidence type="ECO:0000313" key="3">
    <source>
        <dbReference type="Proteomes" id="UP000249390"/>
    </source>
</evidence>
<name>A0A328DIP6_9ASTE</name>
<reference evidence="2 3" key="1">
    <citation type="submission" date="2018-06" db="EMBL/GenBank/DDBJ databases">
        <title>The Genome of Cuscuta australis (Dodder) Provides Insight into the Evolution of Plant Parasitism.</title>
        <authorList>
            <person name="Liu H."/>
        </authorList>
    </citation>
    <scope>NUCLEOTIDE SEQUENCE [LARGE SCALE GENOMIC DNA]</scope>
    <source>
        <strain evidence="3">cv. Yunnan</strain>
        <tissue evidence="2">Vines</tissue>
    </source>
</reference>
<feature type="region of interest" description="Disordered" evidence="1">
    <location>
        <begin position="129"/>
        <end position="172"/>
    </location>
</feature>
<comment type="caution">
    <text evidence="2">The sequence shown here is derived from an EMBL/GenBank/DDBJ whole genome shotgun (WGS) entry which is preliminary data.</text>
</comment>